<keyword evidence="2" id="KW-1133">Transmembrane helix</keyword>
<dbReference type="eggNOG" id="ENOG5032WPX">
    <property type="taxonomic scope" value="Bacteria"/>
</dbReference>
<feature type="transmembrane region" description="Helical" evidence="2">
    <location>
        <begin position="449"/>
        <end position="467"/>
    </location>
</feature>
<feature type="transmembrane region" description="Helical" evidence="2">
    <location>
        <begin position="196"/>
        <end position="214"/>
    </location>
</feature>
<feature type="transmembrane region" description="Helical" evidence="2">
    <location>
        <begin position="326"/>
        <end position="347"/>
    </location>
</feature>
<dbReference type="InterPro" id="IPR018674">
    <property type="entry name" value="DUF2142_membrane"/>
</dbReference>
<dbReference type="AlphaFoldDB" id="Q83H24"/>
<keyword evidence="4" id="KW-1185">Reference proteome</keyword>
<organism evidence="3 4">
    <name type="scientific">Tropheryma whipplei (strain Twist)</name>
    <name type="common">Whipple's bacillus</name>
    <dbReference type="NCBI Taxonomy" id="203267"/>
    <lineage>
        <taxon>Bacteria</taxon>
        <taxon>Bacillati</taxon>
        <taxon>Actinomycetota</taxon>
        <taxon>Actinomycetes</taxon>
        <taxon>Micrococcales</taxon>
        <taxon>Tropherymataceae</taxon>
        <taxon>Tropheryma</taxon>
    </lineage>
</organism>
<gene>
    <name evidence="3" type="ordered locus">TWT_039</name>
</gene>
<feature type="region of interest" description="Disordered" evidence="1">
    <location>
        <begin position="491"/>
        <end position="514"/>
    </location>
</feature>
<accession>Q83H24</accession>
<dbReference type="OrthoDB" id="3266966at2"/>
<reference evidence="3 4" key="1">
    <citation type="journal article" date="2003" name="Genome Res.">
        <title>Tropheryma whipplei twist: a human pathogenic Actinobacteria with a reduced genome.</title>
        <authorList>
            <person name="Raoult D."/>
            <person name="Ogata H."/>
            <person name="Audic S."/>
            <person name="Robert C."/>
            <person name="Suhre K."/>
            <person name="Drancourt M."/>
            <person name="Claverie J.-M."/>
        </authorList>
    </citation>
    <scope>NUCLEOTIDE SEQUENCE [LARGE SCALE GENOMIC DNA]</scope>
    <source>
        <strain evidence="3 4">Twist</strain>
    </source>
</reference>
<dbReference type="KEGG" id="twh:TWT_039"/>
<dbReference type="EMBL" id="AE014184">
    <property type="protein sequence ID" value="AAO44136.1"/>
    <property type="molecule type" value="Genomic_DNA"/>
</dbReference>
<keyword evidence="2" id="KW-0812">Transmembrane</keyword>
<name>Q83H24_TROWT</name>
<feature type="transmembrane region" description="Helical" evidence="2">
    <location>
        <begin position="292"/>
        <end position="314"/>
    </location>
</feature>
<feature type="transmembrane region" description="Helical" evidence="2">
    <location>
        <begin position="35"/>
        <end position="54"/>
    </location>
</feature>
<sequence>MRMSDSDTNSIPLTRSALRKIEKSSAAGASGLRRLRLAVLVPLLLFISLAGWALSSPIGSSPDDDFHLASAWCALGDRPGLCESSGIKDAKKVPTTILDTWHGKGSRHGNLYCFLNGVSPECQNKWLGNTDHKMQDTGRVNFGNNAQYTNLYYSAMGLLASDDVRASVWGMRLINAFIFTALSLLLYLALPQPRRAALLITWSLSLVPAAMFFIPSSNPSSWAFIGVPSTFFAMLSFFETRGRRKICLGIIAVFSVLLSAFARSDAAIYALLAIVISGILQVRDFKNPWAQFALPVALGIMSIATFFMYPLNVAATGLPATGARDYGFITFVKNIIFIPSSFLPSVFTPQFLGWLDVPLYPPAYVFVAIAALIIVGFALGVGGVRKLFAVLLTLAALIIAPLYVSQVAGITADKLLQPRYLAPLAIIFIAVVLYTGFGEVLQIKKRYMAVIFFLIAPANAFGIFSLLRHYDALPSFLGGALPPTSDGPNAGASRDALAGHHPPGSISAPDGAGTSGEHSGSWWWPGFPVSPILLFSVVVASFTLALLIALRDVLKIRNEVNIANETEKALARARRLSVSDTPALVNVGTGMITLSKISNATASITLEDAEDQS</sequence>
<evidence type="ECO:0000313" key="4">
    <source>
        <dbReference type="Proteomes" id="UP000002200"/>
    </source>
</evidence>
<feature type="transmembrane region" description="Helical" evidence="2">
    <location>
        <begin position="387"/>
        <end position="408"/>
    </location>
</feature>
<dbReference type="Pfam" id="PF09913">
    <property type="entry name" value="DUF2142"/>
    <property type="match status" value="1"/>
</dbReference>
<dbReference type="STRING" id="203267.TWT_039"/>
<feature type="transmembrane region" description="Helical" evidence="2">
    <location>
        <begin position="250"/>
        <end position="280"/>
    </location>
</feature>
<dbReference type="HOGENOM" id="CLU_030245_0_0_11"/>
<evidence type="ECO:0000256" key="2">
    <source>
        <dbReference type="SAM" id="Phobius"/>
    </source>
</evidence>
<feature type="transmembrane region" description="Helical" evidence="2">
    <location>
        <begin position="359"/>
        <end position="380"/>
    </location>
</feature>
<feature type="transmembrane region" description="Helical" evidence="2">
    <location>
        <begin position="420"/>
        <end position="437"/>
    </location>
</feature>
<feature type="transmembrane region" description="Helical" evidence="2">
    <location>
        <begin position="532"/>
        <end position="550"/>
    </location>
</feature>
<proteinExistence type="predicted"/>
<feature type="transmembrane region" description="Helical" evidence="2">
    <location>
        <begin position="169"/>
        <end position="189"/>
    </location>
</feature>
<feature type="transmembrane region" description="Helical" evidence="2">
    <location>
        <begin position="220"/>
        <end position="238"/>
    </location>
</feature>
<evidence type="ECO:0000256" key="1">
    <source>
        <dbReference type="SAM" id="MobiDB-lite"/>
    </source>
</evidence>
<keyword evidence="2" id="KW-0472">Membrane</keyword>
<dbReference type="Proteomes" id="UP000002200">
    <property type="component" value="Chromosome"/>
</dbReference>
<evidence type="ECO:0008006" key="5">
    <source>
        <dbReference type="Google" id="ProtNLM"/>
    </source>
</evidence>
<evidence type="ECO:0000313" key="3">
    <source>
        <dbReference type="EMBL" id="AAO44136.1"/>
    </source>
</evidence>
<protein>
    <recommendedName>
        <fullName evidence="5">DUF2142 domain-containing protein</fullName>
    </recommendedName>
</protein>